<dbReference type="PROSITE" id="PS51257">
    <property type="entry name" value="PROKAR_LIPOPROTEIN"/>
    <property type="match status" value="1"/>
</dbReference>
<dbReference type="Proteomes" id="UP000186914">
    <property type="component" value="Unassembled WGS sequence"/>
</dbReference>
<dbReference type="PANTHER" id="PTHR30061:SF50">
    <property type="entry name" value="MALTOSE_MALTODEXTRIN-BINDING PERIPLASMIC PROTEIN"/>
    <property type="match status" value="1"/>
</dbReference>
<dbReference type="GO" id="GO:0055052">
    <property type="term" value="C:ATP-binding cassette (ABC) transporter complex, substrate-binding subunit-containing"/>
    <property type="evidence" value="ECO:0007669"/>
    <property type="project" value="TreeGrafter"/>
</dbReference>
<dbReference type="InterPro" id="IPR006059">
    <property type="entry name" value="SBP"/>
</dbReference>
<dbReference type="AlphaFoldDB" id="A0A1N7EKW4"/>
<keyword evidence="2" id="KW-0813">Transport</keyword>
<dbReference type="GO" id="GO:1901982">
    <property type="term" value="F:maltose binding"/>
    <property type="evidence" value="ECO:0007669"/>
    <property type="project" value="TreeGrafter"/>
</dbReference>
<dbReference type="PANTHER" id="PTHR30061">
    <property type="entry name" value="MALTOSE-BINDING PERIPLASMIC PROTEIN"/>
    <property type="match status" value="1"/>
</dbReference>
<proteinExistence type="inferred from homology"/>
<sequence length="438" mass="48135">MATRDIGRRGFLRVTTAGTAVGLAGCSSILSGNNNDSDGKGKTISYLSDRGDSKQIINEIIGEFEKNHDYKVNVTYTSKGTSTDQQLQKMVAAGNPPDLIFDTSADAYRYQRDGDLAAISNVVQDSELPDPVNVDGESYFAPTMVEPLMFWYRNDLYSSNPESWSKWETEAKQVSQSNNIKGFVIQSGQTNNADTQITQYLWQNDVDIYNGPSDNIQVTIADGANRQKAVETYQWLKTMSQYSPNGSGWEWGDAIEALQQENAAAIASVGGLPILTIAENRPDLVEKLSPSPYPHPQGTKQSKWWAYMEGHVVRNDGKATEGAKAFADFFSRSDKFMDFVLSAPLFQFPPTRKGLDSKAVKNNETIQNHPAVMKLVKENWDSFSTILATGKDGAPNIVAADAYGQQLLGQSADQLLVGGKSPEQTVDWVAKQLQGLKN</sequence>
<accession>A0A1N7EKW4</accession>
<dbReference type="Pfam" id="PF01547">
    <property type="entry name" value="SBP_bac_1"/>
    <property type="match status" value="1"/>
</dbReference>
<dbReference type="RefSeq" id="WP_084186418.1">
    <property type="nucleotide sequence ID" value="NZ_FTNO01000006.1"/>
</dbReference>
<evidence type="ECO:0000313" key="4">
    <source>
        <dbReference type="EMBL" id="SIR88648.1"/>
    </source>
</evidence>
<organism evidence="4 5">
    <name type="scientific">Haladaptatus litoreus</name>
    <dbReference type="NCBI Taxonomy" id="553468"/>
    <lineage>
        <taxon>Archaea</taxon>
        <taxon>Methanobacteriati</taxon>
        <taxon>Methanobacteriota</taxon>
        <taxon>Stenosarchaea group</taxon>
        <taxon>Halobacteria</taxon>
        <taxon>Halobacteriales</taxon>
        <taxon>Haladaptataceae</taxon>
        <taxon>Haladaptatus</taxon>
    </lineage>
</organism>
<evidence type="ECO:0000313" key="5">
    <source>
        <dbReference type="Proteomes" id="UP000186914"/>
    </source>
</evidence>
<comment type="similarity">
    <text evidence="1">Belongs to the bacterial solute-binding protein 1 family.</text>
</comment>
<dbReference type="Gene3D" id="3.40.190.10">
    <property type="entry name" value="Periplasmic binding protein-like II"/>
    <property type="match status" value="1"/>
</dbReference>
<evidence type="ECO:0000256" key="3">
    <source>
        <dbReference type="ARBA" id="ARBA00022729"/>
    </source>
</evidence>
<dbReference type="GO" id="GO:0015768">
    <property type="term" value="P:maltose transport"/>
    <property type="evidence" value="ECO:0007669"/>
    <property type="project" value="TreeGrafter"/>
</dbReference>
<evidence type="ECO:0000256" key="2">
    <source>
        <dbReference type="ARBA" id="ARBA00022448"/>
    </source>
</evidence>
<dbReference type="SUPFAM" id="SSF53850">
    <property type="entry name" value="Periplasmic binding protein-like II"/>
    <property type="match status" value="1"/>
</dbReference>
<keyword evidence="3" id="KW-0732">Signal</keyword>
<keyword evidence="4" id="KW-0762">Sugar transport</keyword>
<name>A0A1N7EKW4_9EURY</name>
<dbReference type="EMBL" id="FTNO01000006">
    <property type="protein sequence ID" value="SIR88648.1"/>
    <property type="molecule type" value="Genomic_DNA"/>
</dbReference>
<keyword evidence="5" id="KW-1185">Reference proteome</keyword>
<gene>
    <name evidence="4" type="ORF">SAMN05421858_4343</name>
</gene>
<evidence type="ECO:0000256" key="1">
    <source>
        <dbReference type="ARBA" id="ARBA00008520"/>
    </source>
</evidence>
<protein>
    <submittedName>
        <fullName evidence="4">Multiple sugar transport system substrate-binding protein</fullName>
    </submittedName>
</protein>
<reference evidence="5" key="1">
    <citation type="submission" date="2017-01" db="EMBL/GenBank/DDBJ databases">
        <authorList>
            <person name="Varghese N."/>
            <person name="Submissions S."/>
        </authorList>
    </citation>
    <scope>NUCLEOTIDE SEQUENCE [LARGE SCALE GENOMIC DNA]</scope>
    <source>
        <strain evidence="5">CGMCC 1.7737</strain>
    </source>
</reference>
<dbReference type="GO" id="GO:0042956">
    <property type="term" value="P:maltodextrin transmembrane transport"/>
    <property type="evidence" value="ECO:0007669"/>
    <property type="project" value="TreeGrafter"/>
</dbReference>